<dbReference type="GO" id="GO:0045893">
    <property type="term" value="P:positive regulation of DNA-templated transcription"/>
    <property type="evidence" value="ECO:0007669"/>
    <property type="project" value="InterPro"/>
</dbReference>
<sequence>MASSKVMATTSTTNPDLSCQPSPICSTFSSIFADLQNQHEEENPGDPSSSNPQSLGSMNMDDLLKNIYATPPPEPVSYSTSGASMTREGCSKSVDEVWKEIVAGGGGDQRRVGGAVEEQEEEMTLEDFLTKAGAVREEDVRSYENNNNNIIINNNNNKINNNNNNNSKINSNNNNQVVMVGPGGRGKRRVIEEPPLDKATQQKQRRMIKNRESAARSRERKQAYTVELESLVTQLEEENSRMRREEAEQNKKRLKQLMQNLIPIVEKRKPRRVLRRVRSLQWRFLNITGYERLITSIRFNKSCVGLEFYSGGHNFSVKPFQSLKILKVKNMPLWEEWFLSGVAEFPLLYELCIENCPRLEKILGSLASLKTLEIRNCKKLSCIPCLPHIQNLVLEECDQVIMNSVTDLASLEKLCLDKILNLKCIPSEFFHSFTALCDLQVANCDELMVLSDQFGLAHHTCLRRLTISKRSFMFLWPEKKEALPHLLECLEISYYYNLIQIPPGILSLKSFKILNINNCPKLSSLPEMNSPSNLRHLEIKECQALPFLPDGLIRNENLSLEFLVIDGCSSLKSFPDGDLPVTLHHLQISNCPQLNVLPTSNSPASNSNSSSSLKVLEGFPAQPDVPFDI</sequence>
<dbReference type="InterPro" id="IPR043452">
    <property type="entry name" value="BZIP46-like"/>
</dbReference>
<name>A0AAD5IWE0_ACENE</name>
<feature type="coiled-coil region" evidence="4">
    <location>
        <begin position="221"/>
        <end position="257"/>
    </location>
</feature>
<keyword evidence="4" id="KW-0175">Coiled coil</keyword>
<comment type="caution">
    <text evidence="7">The sequence shown here is derived from an EMBL/GenBank/DDBJ whole genome shotgun (WGS) entry which is preliminary data.</text>
</comment>
<evidence type="ECO:0000256" key="4">
    <source>
        <dbReference type="SAM" id="Coils"/>
    </source>
</evidence>
<dbReference type="Gene3D" id="3.80.10.10">
    <property type="entry name" value="Ribonuclease Inhibitor"/>
    <property type="match status" value="1"/>
</dbReference>
<dbReference type="GO" id="GO:0005634">
    <property type="term" value="C:nucleus"/>
    <property type="evidence" value="ECO:0007669"/>
    <property type="project" value="UniProtKB-SubCell"/>
</dbReference>
<evidence type="ECO:0000256" key="3">
    <source>
        <dbReference type="ARBA" id="ARBA00023242"/>
    </source>
</evidence>
<dbReference type="GO" id="GO:0003700">
    <property type="term" value="F:DNA-binding transcription factor activity"/>
    <property type="evidence" value="ECO:0007669"/>
    <property type="project" value="InterPro"/>
</dbReference>
<dbReference type="SUPFAM" id="SSF52058">
    <property type="entry name" value="L domain-like"/>
    <property type="match status" value="1"/>
</dbReference>
<keyword evidence="3" id="KW-0539">Nucleus</keyword>
<reference evidence="7" key="1">
    <citation type="journal article" date="2022" name="Plant J.">
        <title>Strategies of tolerance reflected in two North American maple genomes.</title>
        <authorList>
            <person name="McEvoy S.L."/>
            <person name="Sezen U.U."/>
            <person name="Trouern-Trend A."/>
            <person name="McMahon S.M."/>
            <person name="Schaberg P.G."/>
            <person name="Yang J."/>
            <person name="Wegrzyn J.L."/>
            <person name="Swenson N.G."/>
        </authorList>
    </citation>
    <scope>NUCLEOTIDE SEQUENCE</scope>
    <source>
        <strain evidence="7">91603</strain>
    </source>
</reference>
<feature type="region of interest" description="Disordered" evidence="5">
    <location>
        <begin position="1"/>
        <end position="90"/>
    </location>
</feature>
<dbReference type="PANTHER" id="PTHR22952:SF392">
    <property type="entry name" value="BZIP TRANSCRIPTION FACTOR 12"/>
    <property type="match status" value="1"/>
</dbReference>
<evidence type="ECO:0000256" key="5">
    <source>
        <dbReference type="SAM" id="MobiDB-lite"/>
    </source>
</evidence>
<protein>
    <recommendedName>
        <fullName evidence="6">BZIP domain-containing protein</fullName>
    </recommendedName>
</protein>
<dbReference type="InterPro" id="IPR046347">
    <property type="entry name" value="bZIP_sf"/>
</dbReference>
<evidence type="ECO:0000256" key="2">
    <source>
        <dbReference type="ARBA" id="ARBA00023125"/>
    </source>
</evidence>
<dbReference type="GO" id="GO:0003677">
    <property type="term" value="F:DNA binding"/>
    <property type="evidence" value="ECO:0007669"/>
    <property type="project" value="UniProtKB-KW"/>
</dbReference>
<dbReference type="CDD" id="cd14707">
    <property type="entry name" value="bZIP_plant_BZIP46"/>
    <property type="match status" value="1"/>
</dbReference>
<evidence type="ECO:0000313" key="8">
    <source>
        <dbReference type="Proteomes" id="UP001064489"/>
    </source>
</evidence>
<feature type="domain" description="BZIP" evidence="6">
    <location>
        <begin position="200"/>
        <end position="245"/>
    </location>
</feature>
<dbReference type="InterPro" id="IPR032675">
    <property type="entry name" value="LRR_dom_sf"/>
</dbReference>
<dbReference type="PROSITE" id="PS00036">
    <property type="entry name" value="BZIP_BASIC"/>
    <property type="match status" value="1"/>
</dbReference>
<dbReference type="Gene3D" id="1.20.5.170">
    <property type="match status" value="1"/>
</dbReference>
<dbReference type="PROSITE" id="PS50217">
    <property type="entry name" value="BZIP"/>
    <property type="match status" value="1"/>
</dbReference>
<keyword evidence="2" id="KW-0238">DNA-binding</keyword>
<comment type="subcellular location">
    <subcellularLocation>
        <location evidence="1">Nucleus</location>
    </subcellularLocation>
</comment>
<reference evidence="7" key="2">
    <citation type="submission" date="2023-02" db="EMBL/GenBank/DDBJ databases">
        <authorList>
            <person name="Swenson N.G."/>
            <person name="Wegrzyn J.L."/>
            <person name="Mcevoy S.L."/>
        </authorList>
    </citation>
    <scope>NUCLEOTIDE SEQUENCE</scope>
    <source>
        <strain evidence="7">91603</strain>
        <tissue evidence="7">Leaf</tissue>
    </source>
</reference>
<dbReference type="Proteomes" id="UP001064489">
    <property type="component" value="Chromosome 5"/>
</dbReference>
<evidence type="ECO:0000313" key="7">
    <source>
        <dbReference type="EMBL" id="KAI9178594.1"/>
    </source>
</evidence>
<evidence type="ECO:0000259" key="6">
    <source>
        <dbReference type="PROSITE" id="PS50217"/>
    </source>
</evidence>
<dbReference type="InterPro" id="IPR004827">
    <property type="entry name" value="bZIP"/>
</dbReference>
<dbReference type="Pfam" id="PF00170">
    <property type="entry name" value="bZIP_1"/>
    <property type="match status" value="1"/>
</dbReference>
<dbReference type="PANTHER" id="PTHR22952">
    <property type="entry name" value="CAMP-RESPONSE ELEMENT BINDING PROTEIN-RELATED"/>
    <property type="match status" value="1"/>
</dbReference>
<evidence type="ECO:0000256" key="1">
    <source>
        <dbReference type="ARBA" id="ARBA00004123"/>
    </source>
</evidence>
<organism evidence="7 8">
    <name type="scientific">Acer negundo</name>
    <name type="common">Box elder</name>
    <dbReference type="NCBI Taxonomy" id="4023"/>
    <lineage>
        <taxon>Eukaryota</taxon>
        <taxon>Viridiplantae</taxon>
        <taxon>Streptophyta</taxon>
        <taxon>Embryophyta</taxon>
        <taxon>Tracheophyta</taxon>
        <taxon>Spermatophyta</taxon>
        <taxon>Magnoliopsida</taxon>
        <taxon>eudicotyledons</taxon>
        <taxon>Gunneridae</taxon>
        <taxon>Pentapetalae</taxon>
        <taxon>rosids</taxon>
        <taxon>malvids</taxon>
        <taxon>Sapindales</taxon>
        <taxon>Sapindaceae</taxon>
        <taxon>Hippocastanoideae</taxon>
        <taxon>Acereae</taxon>
        <taxon>Acer</taxon>
    </lineage>
</organism>
<feature type="compositionally biased region" description="Polar residues" evidence="5">
    <location>
        <begin position="1"/>
        <end position="30"/>
    </location>
</feature>
<dbReference type="SUPFAM" id="SSF57959">
    <property type="entry name" value="Leucine zipper domain"/>
    <property type="match status" value="1"/>
</dbReference>
<dbReference type="SMART" id="SM00338">
    <property type="entry name" value="BRLZ"/>
    <property type="match status" value="1"/>
</dbReference>
<dbReference type="EMBL" id="JAJSOW010000102">
    <property type="protein sequence ID" value="KAI9178594.1"/>
    <property type="molecule type" value="Genomic_DNA"/>
</dbReference>
<proteinExistence type="predicted"/>
<dbReference type="FunFam" id="1.20.5.170:FF:000036">
    <property type="entry name" value="ABSCISIC ACID-INSENSITIVE 5-like protein 2"/>
    <property type="match status" value="1"/>
</dbReference>
<feature type="compositionally biased region" description="Polar residues" evidence="5">
    <location>
        <begin position="46"/>
        <end position="57"/>
    </location>
</feature>
<accession>A0AAD5IWE0</accession>
<gene>
    <name evidence="7" type="ORF">LWI28_028298</name>
</gene>
<dbReference type="AlphaFoldDB" id="A0AAD5IWE0"/>
<keyword evidence="8" id="KW-1185">Reference proteome</keyword>